<sequence>MLIHLLTCLALSAVTLTLFARFFLDIGHTEEHSS</sequence>
<protein>
    <submittedName>
        <fullName evidence="1">Uncharacterized protein</fullName>
    </submittedName>
</protein>
<gene>
    <name evidence="1" type="ORF">SAMN05216222_5042</name>
</gene>
<accession>A0A1H2BA69</accession>
<dbReference type="EMBL" id="LT629762">
    <property type="protein sequence ID" value="SDT55175.1"/>
    <property type="molecule type" value="Genomic_DNA"/>
</dbReference>
<organism evidence="1 2">
    <name type="scientific">Pseudomonas prosekii</name>
    <dbReference type="NCBI Taxonomy" id="1148509"/>
    <lineage>
        <taxon>Bacteria</taxon>
        <taxon>Pseudomonadati</taxon>
        <taxon>Pseudomonadota</taxon>
        <taxon>Gammaproteobacteria</taxon>
        <taxon>Pseudomonadales</taxon>
        <taxon>Pseudomonadaceae</taxon>
        <taxon>Pseudomonas</taxon>
    </lineage>
</organism>
<evidence type="ECO:0000313" key="2">
    <source>
        <dbReference type="Proteomes" id="UP000198481"/>
    </source>
</evidence>
<dbReference type="Proteomes" id="UP000198481">
    <property type="component" value="Chromosome I"/>
</dbReference>
<name>A0A1H2BA69_9PSED</name>
<proteinExistence type="predicted"/>
<evidence type="ECO:0000313" key="1">
    <source>
        <dbReference type="EMBL" id="SDT55175.1"/>
    </source>
</evidence>
<dbReference type="STRING" id="1148509.SAMN05216222_5042"/>
<reference evidence="2" key="1">
    <citation type="submission" date="2016-10" db="EMBL/GenBank/DDBJ databases">
        <authorList>
            <person name="Varghese N."/>
            <person name="Submissions S."/>
        </authorList>
    </citation>
    <scope>NUCLEOTIDE SEQUENCE [LARGE SCALE GENOMIC DNA]</scope>
    <source>
        <strain evidence="2">LMG 26867</strain>
    </source>
</reference>
<dbReference type="AlphaFoldDB" id="A0A1H2BA69"/>